<feature type="region of interest" description="Disordered" evidence="2">
    <location>
        <begin position="1"/>
        <end position="21"/>
    </location>
</feature>
<protein>
    <recommendedName>
        <fullName evidence="5">Cation diffusion facilitator family transporter</fullName>
    </recommendedName>
</protein>
<dbReference type="EMBL" id="CP118598">
    <property type="protein sequence ID" value="WDY41138.1"/>
    <property type="molecule type" value="Genomic_DNA"/>
</dbReference>
<accession>A0ABD7WMZ4</accession>
<evidence type="ECO:0000313" key="4">
    <source>
        <dbReference type="Proteomes" id="UP001221506"/>
    </source>
</evidence>
<evidence type="ECO:0000313" key="3">
    <source>
        <dbReference type="EMBL" id="WDY41138.1"/>
    </source>
</evidence>
<dbReference type="Proteomes" id="UP001221506">
    <property type="component" value="Chromosome"/>
</dbReference>
<reference evidence="3 4" key="1">
    <citation type="submission" date="2023-02" db="EMBL/GenBank/DDBJ databases">
        <authorList>
            <person name="Pan L."/>
        </authorList>
    </citation>
    <scope>NUCLEOTIDE SEQUENCE [LARGE SCALE GENOMIC DNA]</scope>
    <source>
        <strain evidence="3 4">F2</strain>
    </source>
</reference>
<sequence>MADDETHIGRNNEERKEDENRRIMGKALEGAAAETVQRFGSAVKEHLAAYAGDRENAADGNSKLSKTLKSIAETPTSNEFKKQNIAQQAGFSAEVESVARKNADNIIAGNDTRFKRYDDVKHSDGRQTSNDPIVDIVEVDGLGKTIIGSEAQMKFVGSSPKELLNALKSKEYAKYRNEGVIMNIPDDYYDVLMGDGPDGINGQIRKLQGELDGDRLAGKNSPESIQQQIDDLKQIKKSLRKSGLTKREALYAREHPRRMVAKDVAKVANKAGLQQARNGALIGGGVSLIRNMVACINGSIEPAEAARNVGVDAGLAAAFGYVTAFSGAAIKGAMQNASSEYLRSLSRTNVAATMVSTVTDVSKVVALYCRGEITGAVCIERLGQQGMGQLGGVMGVAVAMAAIPADGAFMAAMVGMAGSTLGYAAAVAIYEELSTALHDYELAKEERIRVERECAEAVELIRQYRRDMSRDVENYLATHDELFNRAFDAMDQALISNDIDGYLAGNAEIQESLGYLPRFRTQQEFDDLMASDDNFVL</sequence>
<name>A0ABD7WMZ4_BIFLL</name>
<keyword evidence="1" id="KW-0175">Coiled coil</keyword>
<evidence type="ECO:0008006" key="5">
    <source>
        <dbReference type="Google" id="ProtNLM"/>
    </source>
</evidence>
<dbReference type="RefSeq" id="WP_047379934.1">
    <property type="nucleotide sequence ID" value="NZ_CP118598.1"/>
</dbReference>
<dbReference type="AlphaFoldDB" id="A0ABD7WMZ4"/>
<organism evidence="3 4">
    <name type="scientific">Bifidobacterium longum subsp. longum</name>
    <dbReference type="NCBI Taxonomy" id="1679"/>
    <lineage>
        <taxon>Bacteria</taxon>
        <taxon>Bacillati</taxon>
        <taxon>Actinomycetota</taxon>
        <taxon>Actinomycetes</taxon>
        <taxon>Bifidobacteriales</taxon>
        <taxon>Bifidobacteriaceae</taxon>
        <taxon>Bifidobacterium</taxon>
    </lineage>
</organism>
<gene>
    <name evidence="3" type="ORF">PWA56_04765</name>
</gene>
<evidence type="ECO:0000256" key="1">
    <source>
        <dbReference type="SAM" id="Coils"/>
    </source>
</evidence>
<evidence type="ECO:0000256" key="2">
    <source>
        <dbReference type="SAM" id="MobiDB-lite"/>
    </source>
</evidence>
<feature type="coiled-coil region" evidence="1">
    <location>
        <begin position="440"/>
        <end position="467"/>
    </location>
</feature>
<proteinExistence type="predicted"/>